<protein>
    <submittedName>
        <fullName evidence="11">PQQ-binding-like beta-propeller repeat protein</fullName>
    </submittedName>
</protein>
<evidence type="ECO:0000256" key="9">
    <source>
        <dbReference type="SAM" id="Phobius"/>
    </source>
</evidence>
<keyword evidence="4 8" id="KW-0479">Metal-binding</keyword>
<dbReference type="SUPFAM" id="SSF50998">
    <property type="entry name" value="Quinoprotein alcohol dehydrogenase-like"/>
    <property type="match status" value="1"/>
</dbReference>
<dbReference type="InterPro" id="IPR002372">
    <property type="entry name" value="PQQ_rpt_dom"/>
</dbReference>
<dbReference type="Gene3D" id="1.10.760.10">
    <property type="entry name" value="Cytochrome c-like domain"/>
    <property type="match status" value="1"/>
</dbReference>
<evidence type="ECO:0000313" key="11">
    <source>
        <dbReference type="EMBL" id="MEI9400784.1"/>
    </source>
</evidence>
<keyword evidence="12" id="KW-1185">Reference proteome</keyword>
<dbReference type="EMBL" id="JAPYKO010000001">
    <property type="protein sequence ID" value="MEI9400784.1"/>
    <property type="molecule type" value="Genomic_DNA"/>
</dbReference>
<gene>
    <name evidence="11" type="ORF">O7A05_00995</name>
</gene>
<keyword evidence="7 8" id="KW-0408">Iron</keyword>
<evidence type="ECO:0000256" key="8">
    <source>
        <dbReference type="PROSITE-ProRule" id="PRU00433"/>
    </source>
</evidence>
<dbReference type="InterPro" id="IPR011047">
    <property type="entry name" value="Quinoprotein_ADH-like_sf"/>
</dbReference>
<dbReference type="SUPFAM" id="SSF46626">
    <property type="entry name" value="Cytochrome c"/>
    <property type="match status" value="1"/>
</dbReference>
<sequence length="707" mass="76121">MARLVNRRRSKSRFIYAVAVSVFVAVIVGAVFYNKLPQPTDGPKSTKIWHSLTWRLQLYTRKGLGGVPDLSWQELLQMTNPSSGFVLTTTVTEGRSLDAAVSNPFVSPEDRAGGAEIFQRNCAACHDGSGAHAPLLDRPLRHGDSDLAIYKVVRDGIPATSMASHADLSFDDRWRVVAYIRSLQAKTSATSDDTAFHLDISVKGDDLLAPNSGQWLTYSGSLDGRRYSPLSEITKGNVSRLRARWISQFDTDDRLMEATPLVVGGTLFTSVPPASIVAYDTKSGKVIWKYERPLPDNLPMCCGRVNRGLAVLGNVLFLGTLDGVLVAVDANRGKELWETEVAKPSEGFSMTGAPLVANNAVVVGVAGGEFGIRGFLAAYDSASGKQLWKFNTIPGPGEPGHETWKNDAWRTGGGPTWVTGSYDPSLDLLYWGVGNPSPDYNGDVRPGDNLYTNSVIALRASTGKLVWHFQFSPHDERDWDSNQSPILAELPINGATRKVICWANRNGFYYVLDRVTGEFLTGVNFVEQNWADGLDHAGRPILSAGASTEGRLIWPGGGGTNWQNPAFDQGQRLVFVPTSEGASIFTKTDPDNVQRGVGGLFVASGAAWVTPPVRAVRALDAATGKRRWEFRSPTAKDSGYGGLLATAGGLVFGASGGVLFALDSATGQELWHMPVGGETRAAPISFVVDGRQVIAIAAGRALFAFGL</sequence>
<name>A0ABU8K4Z4_9HYPH</name>
<organism evidence="11 12">
    <name type="scientific">Mesorhizobium argentiipisi</name>
    <dbReference type="NCBI Taxonomy" id="3015175"/>
    <lineage>
        <taxon>Bacteria</taxon>
        <taxon>Pseudomonadati</taxon>
        <taxon>Pseudomonadota</taxon>
        <taxon>Alphaproteobacteria</taxon>
        <taxon>Hyphomicrobiales</taxon>
        <taxon>Phyllobacteriaceae</taxon>
        <taxon>Mesorhizobium</taxon>
    </lineage>
</organism>
<dbReference type="SMART" id="SM00564">
    <property type="entry name" value="PQQ"/>
    <property type="match status" value="6"/>
</dbReference>
<keyword evidence="9" id="KW-0812">Transmembrane</keyword>
<evidence type="ECO:0000313" key="12">
    <source>
        <dbReference type="Proteomes" id="UP001366503"/>
    </source>
</evidence>
<accession>A0ABU8K4Z4</accession>
<feature type="domain" description="Cytochrome c" evidence="10">
    <location>
        <begin position="109"/>
        <end position="184"/>
    </location>
</feature>
<evidence type="ECO:0000256" key="5">
    <source>
        <dbReference type="ARBA" id="ARBA00022729"/>
    </source>
</evidence>
<keyword evidence="9" id="KW-0472">Membrane</keyword>
<dbReference type="PANTHER" id="PTHR32303">
    <property type="entry name" value="QUINOPROTEIN ALCOHOL DEHYDROGENASE (CYTOCHROME C)"/>
    <property type="match status" value="1"/>
</dbReference>
<evidence type="ECO:0000256" key="4">
    <source>
        <dbReference type="ARBA" id="ARBA00022723"/>
    </source>
</evidence>
<evidence type="ECO:0000256" key="6">
    <source>
        <dbReference type="ARBA" id="ARBA00023002"/>
    </source>
</evidence>
<dbReference type="Gene3D" id="2.140.10.10">
    <property type="entry name" value="Quinoprotein alcohol dehydrogenase-like superfamily"/>
    <property type="match status" value="1"/>
</dbReference>
<dbReference type="InterPro" id="IPR009056">
    <property type="entry name" value="Cyt_c-like_dom"/>
</dbReference>
<reference evidence="11 12" key="1">
    <citation type="submission" date="2022-12" db="EMBL/GenBank/DDBJ databases">
        <authorList>
            <person name="Muema E."/>
        </authorList>
    </citation>
    <scope>NUCLEOTIDE SEQUENCE [LARGE SCALE GENOMIC DNA]</scope>
    <source>
        <strain evidence="12">1330</strain>
    </source>
</reference>
<dbReference type="InterPro" id="IPR036909">
    <property type="entry name" value="Cyt_c-like_dom_sf"/>
</dbReference>
<feature type="transmembrane region" description="Helical" evidence="9">
    <location>
        <begin position="14"/>
        <end position="33"/>
    </location>
</feature>
<dbReference type="PROSITE" id="PS51007">
    <property type="entry name" value="CYTC"/>
    <property type="match status" value="1"/>
</dbReference>
<dbReference type="InterPro" id="IPR018391">
    <property type="entry name" value="PQQ_b-propeller_rpt"/>
</dbReference>
<comment type="caution">
    <text evidence="11">The sequence shown here is derived from an EMBL/GenBank/DDBJ whole genome shotgun (WGS) entry which is preliminary data.</text>
</comment>
<keyword evidence="6" id="KW-0560">Oxidoreductase</keyword>
<dbReference type="Pfam" id="PF01011">
    <property type="entry name" value="PQQ"/>
    <property type="match status" value="2"/>
</dbReference>
<comment type="similarity">
    <text evidence="2">Belongs to the bacterial PQQ dehydrogenase family.</text>
</comment>
<keyword evidence="5" id="KW-0732">Signal</keyword>
<keyword evidence="9" id="KW-1133">Transmembrane helix</keyword>
<dbReference type="Pfam" id="PF13442">
    <property type="entry name" value="Cytochrome_CBB3"/>
    <property type="match status" value="1"/>
</dbReference>
<evidence type="ECO:0000256" key="3">
    <source>
        <dbReference type="ARBA" id="ARBA00022617"/>
    </source>
</evidence>
<proteinExistence type="inferred from homology"/>
<evidence type="ECO:0000256" key="2">
    <source>
        <dbReference type="ARBA" id="ARBA00008156"/>
    </source>
</evidence>
<keyword evidence="3 8" id="KW-0349">Heme</keyword>
<evidence type="ECO:0000256" key="7">
    <source>
        <dbReference type="ARBA" id="ARBA00023004"/>
    </source>
</evidence>
<comment type="cofactor">
    <cofactor evidence="1">
        <name>pyrroloquinoline quinone</name>
        <dbReference type="ChEBI" id="CHEBI:58442"/>
    </cofactor>
</comment>
<evidence type="ECO:0000256" key="1">
    <source>
        <dbReference type="ARBA" id="ARBA00001931"/>
    </source>
</evidence>
<evidence type="ECO:0000259" key="10">
    <source>
        <dbReference type="PROSITE" id="PS51007"/>
    </source>
</evidence>
<dbReference type="Proteomes" id="UP001366503">
    <property type="component" value="Unassembled WGS sequence"/>
</dbReference>
<dbReference type="RefSeq" id="WP_337091089.1">
    <property type="nucleotide sequence ID" value="NZ_JAPYKO010000001.1"/>
</dbReference>